<dbReference type="InterPro" id="IPR006439">
    <property type="entry name" value="HAD-SF_hydro_IA"/>
</dbReference>
<dbReference type="RefSeq" id="WP_011772456.1">
    <property type="nucleotide sequence ID" value="NZ_CP015629.1"/>
</dbReference>
<dbReference type="PANTHER" id="PTHR46470:SF2">
    <property type="entry name" value="GLYCERALDEHYDE 3-PHOSPHATE PHOSPHATASE"/>
    <property type="match status" value="1"/>
</dbReference>
<dbReference type="PRINTS" id="PR00413">
    <property type="entry name" value="HADHALOGNASE"/>
</dbReference>
<dbReference type="Gene3D" id="3.40.50.1000">
    <property type="entry name" value="HAD superfamily/HAD-like"/>
    <property type="match status" value="1"/>
</dbReference>
<dbReference type="OMA" id="FPIATRV"/>
<evidence type="ECO:0000256" key="1">
    <source>
        <dbReference type="ARBA" id="ARBA00001946"/>
    </source>
</evidence>
<dbReference type="EMBL" id="CP015629">
    <property type="protein sequence ID" value="ANF33977.1"/>
    <property type="molecule type" value="Genomic_DNA"/>
</dbReference>
<sequence>MIKAVVFDLDGTLYPEININLIMFPEFLKNIKFFLAFKKVRKEIRCLQKGRSIPSSRDELMSIQIKMLAKHLGFDENRCEFLLNKIYYGKSFRNKFRNLKPYFGVHDLIYSLKSKGIKLGVMSDFPIATRVSNLLGIEDSFWDVLYSSEETGYLKPNKIAFLRIMDELGIDSNHILYVGNSYEYDILGASGVCMRTAYLSKKKLLKDMKCDFIFSNYKDLQRYILLNI</sequence>
<evidence type="ECO:0000313" key="5">
    <source>
        <dbReference type="EMBL" id="ANF33977.1"/>
    </source>
</evidence>
<dbReference type="GO" id="GO:0016791">
    <property type="term" value="F:phosphatase activity"/>
    <property type="evidence" value="ECO:0007669"/>
    <property type="project" value="TreeGrafter"/>
</dbReference>
<keyword evidence="2" id="KW-0479">Metal-binding</keyword>
<keyword evidence="4" id="KW-0460">Magnesium</keyword>
<dbReference type="SUPFAM" id="SSF56784">
    <property type="entry name" value="HAD-like"/>
    <property type="match status" value="1"/>
</dbReference>
<dbReference type="PANTHER" id="PTHR46470">
    <property type="entry name" value="N-ACYLNEURAMINATE-9-PHOSPHATASE"/>
    <property type="match status" value="1"/>
</dbReference>
<dbReference type="InterPro" id="IPR051400">
    <property type="entry name" value="HAD-like_hydrolase"/>
</dbReference>
<dbReference type="SFLD" id="SFLDS00003">
    <property type="entry name" value="Haloacid_Dehalogenase"/>
    <property type="match status" value="1"/>
</dbReference>
<organism evidence="5 6">
    <name type="scientific">Borrelia turicatae</name>
    <dbReference type="NCBI Taxonomy" id="142"/>
    <lineage>
        <taxon>Bacteria</taxon>
        <taxon>Pseudomonadati</taxon>
        <taxon>Spirochaetota</taxon>
        <taxon>Spirochaetia</taxon>
        <taxon>Spirochaetales</taxon>
        <taxon>Borreliaceae</taxon>
        <taxon>Borrelia</taxon>
    </lineage>
</organism>
<keyword evidence="3" id="KW-0378">Hydrolase</keyword>
<dbReference type="SFLD" id="SFLDG01129">
    <property type="entry name" value="C1.5:_HAD__Beta-PGM__Phosphata"/>
    <property type="match status" value="1"/>
</dbReference>
<dbReference type="NCBIfam" id="TIGR01549">
    <property type="entry name" value="HAD-SF-IA-v1"/>
    <property type="match status" value="1"/>
</dbReference>
<name>A0A172XBU7_BORTU</name>
<gene>
    <name evidence="5" type="ORF">A7978_02550</name>
</gene>
<proteinExistence type="predicted"/>
<dbReference type="InterPro" id="IPR036412">
    <property type="entry name" value="HAD-like_sf"/>
</dbReference>
<comment type="cofactor">
    <cofactor evidence="1">
        <name>Mg(2+)</name>
        <dbReference type="ChEBI" id="CHEBI:18420"/>
    </cofactor>
</comment>
<evidence type="ECO:0000256" key="4">
    <source>
        <dbReference type="ARBA" id="ARBA00022842"/>
    </source>
</evidence>
<dbReference type="InterPro" id="IPR023214">
    <property type="entry name" value="HAD_sf"/>
</dbReference>
<evidence type="ECO:0000313" key="6">
    <source>
        <dbReference type="Proteomes" id="UP000264231"/>
    </source>
</evidence>
<dbReference type="GO" id="GO:0044281">
    <property type="term" value="P:small molecule metabolic process"/>
    <property type="evidence" value="ECO:0007669"/>
    <property type="project" value="UniProtKB-ARBA"/>
</dbReference>
<dbReference type="AlphaFoldDB" id="A0A172XBU7"/>
<dbReference type="GO" id="GO:0046872">
    <property type="term" value="F:metal ion binding"/>
    <property type="evidence" value="ECO:0007669"/>
    <property type="project" value="UniProtKB-KW"/>
</dbReference>
<protein>
    <submittedName>
        <fullName evidence="5">Haloacid dehalogenase</fullName>
    </submittedName>
</protein>
<evidence type="ECO:0000256" key="3">
    <source>
        <dbReference type="ARBA" id="ARBA00022801"/>
    </source>
</evidence>
<accession>A0A172XBU7</accession>
<reference evidence="5 6" key="1">
    <citation type="submission" date="2016-05" db="EMBL/GenBank/DDBJ databases">
        <title>Chromosome and linear plasmid sequence of a 2015 human isolate of tick-borne relapsing fever spirochete, Borrelia turicatae.</title>
        <authorList>
            <person name="Kingry L.C."/>
            <person name="Dhwani B."/>
            <person name="Replogle A."/>
            <person name="Sexton C."/>
            <person name="Rowe L."/>
            <person name="Stermole B.M."/>
            <person name="Christensen A.M."/>
            <person name="Schriefer M.E."/>
        </authorList>
    </citation>
    <scope>NUCLEOTIDE SEQUENCE [LARGE SCALE GENOMIC DNA]</scope>
    <source>
        <strain evidence="5 6">BTE5EL</strain>
    </source>
</reference>
<dbReference type="Proteomes" id="UP000264231">
    <property type="component" value="Chromosome"/>
</dbReference>
<dbReference type="Gene3D" id="1.10.150.520">
    <property type="match status" value="1"/>
</dbReference>
<evidence type="ECO:0000256" key="2">
    <source>
        <dbReference type="ARBA" id="ARBA00022723"/>
    </source>
</evidence>
<dbReference type="Pfam" id="PF00702">
    <property type="entry name" value="Hydrolase"/>
    <property type="match status" value="1"/>
</dbReference>